<organism evidence="1 2">
    <name type="scientific">Ceraceosorus bombacis</name>
    <dbReference type="NCBI Taxonomy" id="401625"/>
    <lineage>
        <taxon>Eukaryota</taxon>
        <taxon>Fungi</taxon>
        <taxon>Dikarya</taxon>
        <taxon>Basidiomycota</taxon>
        <taxon>Ustilaginomycotina</taxon>
        <taxon>Exobasidiomycetes</taxon>
        <taxon>Ceraceosorales</taxon>
        <taxon>Ceraceosoraceae</taxon>
        <taxon>Ceraceosorus</taxon>
    </lineage>
</organism>
<proteinExistence type="predicted"/>
<dbReference type="EMBL" id="CCYA01000318">
    <property type="protein sequence ID" value="CEH16612.1"/>
    <property type="molecule type" value="Genomic_DNA"/>
</dbReference>
<evidence type="ECO:0000313" key="2">
    <source>
        <dbReference type="Proteomes" id="UP000054845"/>
    </source>
</evidence>
<dbReference type="AlphaFoldDB" id="A0A0P1BL05"/>
<dbReference type="Proteomes" id="UP000054845">
    <property type="component" value="Unassembled WGS sequence"/>
</dbReference>
<keyword evidence="2" id="KW-1185">Reference proteome</keyword>
<accession>A0A0P1BL05</accession>
<evidence type="ECO:0000313" key="1">
    <source>
        <dbReference type="EMBL" id="CEH16612.1"/>
    </source>
</evidence>
<protein>
    <submittedName>
        <fullName evidence="1">Uncharacterized protein</fullName>
    </submittedName>
</protein>
<sequence length="350" mass="39043">MDQAGEVMHQCKITRAQGGKSATTEDKTTAAGSKGMRDALKCKGVIARLTLGKEAPPEIGTTFPRRQQPEHVLDPGYPDASAVLEAIAHGHDNFQDLDAEPNDAASLWEEANINDGEMRSLESNAALRQVQIARMEHFERFWGAADRERTLISFMNIVVAIWTGQAVNPGVFQSPLLPGWRQHPIFQRHSNIEEQFFFPAISLSIWMDPAMELITDWAFSALRLIFKADNVQKIEWIASILEQMSKSLGLVYNLLKAGQGNLARCQDITWSILPSTPNASLRHLHSAKPPAFTRSIANCKQPVAPLQNAKCLVQRKALFKKLLEEERKEEAKRQKAIQKVTKDLASSLSL</sequence>
<reference evidence="2" key="1">
    <citation type="submission" date="2014-09" db="EMBL/GenBank/DDBJ databases">
        <authorList>
            <person name="Sharma Rahul"/>
            <person name="Thines Marco"/>
        </authorList>
    </citation>
    <scope>NUCLEOTIDE SEQUENCE [LARGE SCALE GENOMIC DNA]</scope>
</reference>
<name>A0A0P1BL05_9BASI</name>